<sequence length="110" mass="12217">MLKKIMLVVLALAFTASTVFAFDFNGGDGRKGKRLWKRYHTQCADGKTLPNKVGASTKTQAQWKDAFNNPAKLPCGGKWADGIKTEEDMQNVFRYLFDHAADSDQPETCG</sequence>
<name>A0A4R1K9K0_9BACT</name>
<keyword evidence="3" id="KW-1185">Reference proteome</keyword>
<dbReference type="AlphaFoldDB" id="A0A4R1K9K0"/>
<dbReference type="Proteomes" id="UP000294614">
    <property type="component" value="Unassembled WGS sequence"/>
</dbReference>
<dbReference type="RefSeq" id="WP_165871265.1">
    <property type="nucleotide sequence ID" value="NZ_SMGG01000004.1"/>
</dbReference>
<feature type="chain" id="PRO_5021018734" description="Cytochrome c family protein" evidence="1">
    <location>
        <begin position="22"/>
        <end position="110"/>
    </location>
</feature>
<gene>
    <name evidence="2" type="ORF">C8D98_1917</name>
</gene>
<feature type="signal peptide" evidence="1">
    <location>
        <begin position="1"/>
        <end position="21"/>
    </location>
</feature>
<dbReference type="EMBL" id="SMGG01000004">
    <property type="protein sequence ID" value="TCK61035.1"/>
    <property type="molecule type" value="Genomic_DNA"/>
</dbReference>
<evidence type="ECO:0000313" key="2">
    <source>
        <dbReference type="EMBL" id="TCK61035.1"/>
    </source>
</evidence>
<keyword evidence="1" id="KW-0732">Signal</keyword>
<evidence type="ECO:0000313" key="3">
    <source>
        <dbReference type="Proteomes" id="UP000294614"/>
    </source>
</evidence>
<accession>A0A4R1K9K0</accession>
<evidence type="ECO:0000256" key="1">
    <source>
        <dbReference type="SAM" id="SignalP"/>
    </source>
</evidence>
<reference evidence="2 3" key="1">
    <citation type="submission" date="2019-03" db="EMBL/GenBank/DDBJ databases">
        <title>Genomic Encyclopedia of Type Strains, Phase IV (KMG-IV): sequencing the most valuable type-strain genomes for metagenomic binning, comparative biology and taxonomic classification.</title>
        <authorList>
            <person name="Goeker M."/>
        </authorList>
    </citation>
    <scope>NUCLEOTIDE SEQUENCE [LARGE SCALE GENOMIC DNA]</scope>
    <source>
        <strain evidence="2 3">DSM 24984</strain>
    </source>
</reference>
<proteinExistence type="predicted"/>
<comment type="caution">
    <text evidence="2">The sequence shown here is derived from an EMBL/GenBank/DDBJ whole genome shotgun (WGS) entry which is preliminary data.</text>
</comment>
<organism evidence="2 3">
    <name type="scientific">Seleniivibrio woodruffii</name>
    <dbReference type="NCBI Taxonomy" id="1078050"/>
    <lineage>
        <taxon>Bacteria</taxon>
        <taxon>Pseudomonadati</taxon>
        <taxon>Deferribacterota</taxon>
        <taxon>Deferribacteres</taxon>
        <taxon>Deferribacterales</taxon>
        <taxon>Geovibrionaceae</taxon>
        <taxon>Seleniivibrio</taxon>
    </lineage>
</organism>
<protein>
    <recommendedName>
        <fullName evidence="4">Cytochrome c family protein</fullName>
    </recommendedName>
</protein>
<evidence type="ECO:0008006" key="4">
    <source>
        <dbReference type="Google" id="ProtNLM"/>
    </source>
</evidence>